<dbReference type="PROSITE" id="PS51160">
    <property type="entry name" value="ACYLPHOSPHATASE_3"/>
    <property type="match status" value="1"/>
</dbReference>
<evidence type="ECO:0000256" key="1">
    <source>
        <dbReference type="ARBA" id="ARBA00005614"/>
    </source>
</evidence>
<dbReference type="InterPro" id="IPR001792">
    <property type="entry name" value="Acylphosphatase-like_dom"/>
</dbReference>
<reference evidence="7 8" key="1">
    <citation type="submission" date="2022-03" db="EMBL/GenBank/DDBJ databases">
        <title>Complete genome analysis of Roseomonas KG 17.1 : a prolific producer of plant growth promoters.</title>
        <authorList>
            <person name="Saadouli I."/>
            <person name="Najjari A."/>
            <person name="Mosbah A."/>
            <person name="Ouzari H.I."/>
        </authorList>
    </citation>
    <scope>NUCLEOTIDE SEQUENCE [LARGE SCALE GENOMIC DNA]</scope>
    <source>
        <strain evidence="7 8">KG17-1</strain>
    </source>
</reference>
<dbReference type="RefSeq" id="WP_120006573.1">
    <property type="nucleotide sequence ID" value="NZ_JALBUU010000004.1"/>
</dbReference>
<evidence type="ECO:0000256" key="2">
    <source>
        <dbReference type="ARBA" id="ARBA00012150"/>
    </source>
</evidence>
<dbReference type="PRINTS" id="PR00112">
    <property type="entry name" value="ACYLPHPHTASE"/>
</dbReference>
<gene>
    <name evidence="7" type="ORF">MON41_01745</name>
</gene>
<comment type="caution">
    <text evidence="7">The sequence shown here is derived from an EMBL/GenBank/DDBJ whole genome shotgun (WGS) entry which is preliminary data.</text>
</comment>
<name>A0ABS9VZZ9_9PROT</name>
<evidence type="ECO:0000259" key="6">
    <source>
        <dbReference type="PROSITE" id="PS51160"/>
    </source>
</evidence>
<feature type="domain" description="Acylphosphatase-like" evidence="6">
    <location>
        <begin position="3"/>
        <end position="89"/>
    </location>
</feature>
<accession>A0ABS9VZZ9</accession>
<dbReference type="InterPro" id="IPR036046">
    <property type="entry name" value="Acylphosphatase-like_dom_sf"/>
</dbReference>
<dbReference type="InterPro" id="IPR017968">
    <property type="entry name" value="Acylphosphatase_CS"/>
</dbReference>
<evidence type="ECO:0000256" key="3">
    <source>
        <dbReference type="ARBA" id="ARBA00047645"/>
    </source>
</evidence>
<evidence type="ECO:0000256" key="4">
    <source>
        <dbReference type="PROSITE-ProRule" id="PRU00520"/>
    </source>
</evidence>
<evidence type="ECO:0000256" key="5">
    <source>
        <dbReference type="RuleBase" id="RU004168"/>
    </source>
</evidence>
<dbReference type="EMBL" id="JALBUU010000004">
    <property type="protein sequence ID" value="MCI0752486.1"/>
    <property type="molecule type" value="Genomic_DNA"/>
</dbReference>
<feature type="active site" evidence="4">
    <location>
        <position position="36"/>
    </location>
</feature>
<sequence>MDAKTVRIRGRVQGVGYRDWMVAEAHRLGVQGWVRNRSDGSVEALVSGDAAAVSALLTACRKGPPLAWVEQIDEDFAEPPAEPGFRRVAGR</sequence>
<dbReference type="InterPro" id="IPR020456">
    <property type="entry name" value="Acylphosphatase"/>
</dbReference>
<comment type="catalytic activity">
    <reaction evidence="3 4">
        <text>an acyl phosphate + H2O = a carboxylate + phosphate + H(+)</text>
        <dbReference type="Rhea" id="RHEA:14965"/>
        <dbReference type="ChEBI" id="CHEBI:15377"/>
        <dbReference type="ChEBI" id="CHEBI:15378"/>
        <dbReference type="ChEBI" id="CHEBI:29067"/>
        <dbReference type="ChEBI" id="CHEBI:43474"/>
        <dbReference type="ChEBI" id="CHEBI:59918"/>
        <dbReference type="EC" id="3.6.1.7"/>
    </reaction>
</comment>
<dbReference type="PROSITE" id="PS00151">
    <property type="entry name" value="ACYLPHOSPHATASE_2"/>
    <property type="match status" value="1"/>
</dbReference>
<keyword evidence="4" id="KW-0378">Hydrolase</keyword>
<proteinExistence type="inferred from homology"/>
<dbReference type="NCBIfam" id="NF010996">
    <property type="entry name" value="PRK14421.1"/>
    <property type="match status" value="1"/>
</dbReference>
<evidence type="ECO:0000313" key="7">
    <source>
        <dbReference type="EMBL" id="MCI0752486.1"/>
    </source>
</evidence>
<protein>
    <recommendedName>
        <fullName evidence="2 4">acylphosphatase</fullName>
        <ecNumber evidence="2 4">3.6.1.7</ecNumber>
    </recommendedName>
</protein>
<dbReference type="EC" id="3.6.1.7" evidence="2 4"/>
<organism evidence="7 8">
    <name type="scientific">Teichococcus vastitatis</name>
    <dbReference type="NCBI Taxonomy" id="2307076"/>
    <lineage>
        <taxon>Bacteria</taxon>
        <taxon>Pseudomonadati</taxon>
        <taxon>Pseudomonadota</taxon>
        <taxon>Alphaproteobacteria</taxon>
        <taxon>Acetobacterales</taxon>
        <taxon>Roseomonadaceae</taxon>
        <taxon>Roseomonas</taxon>
    </lineage>
</organism>
<dbReference type="PANTHER" id="PTHR47268:SF4">
    <property type="entry name" value="ACYLPHOSPHATASE"/>
    <property type="match status" value="1"/>
</dbReference>
<dbReference type="SUPFAM" id="SSF54975">
    <property type="entry name" value="Acylphosphatase/BLUF domain-like"/>
    <property type="match status" value="1"/>
</dbReference>
<feature type="active site" evidence="4">
    <location>
        <position position="18"/>
    </location>
</feature>
<keyword evidence="8" id="KW-1185">Reference proteome</keyword>
<dbReference type="Gene3D" id="3.30.70.100">
    <property type="match status" value="1"/>
</dbReference>
<dbReference type="PANTHER" id="PTHR47268">
    <property type="entry name" value="ACYLPHOSPHATASE"/>
    <property type="match status" value="1"/>
</dbReference>
<evidence type="ECO:0000313" key="8">
    <source>
        <dbReference type="Proteomes" id="UP001201985"/>
    </source>
</evidence>
<dbReference type="Pfam" id="PF00708">
    <property type="entry name" value="Acylphosphatase"/>
    <property type="match status" value="1"/>
</dbReference>
<comment type="similarity">
    <text evidence="1 5">Belongs to the acylphosphatase family.</text>
</comment>
<dbReference type="Proteomes" id="UP001201985">
    <property type="component" value="Unassembled WGS sequence"/>
</dbReference>